<protein>
    <submittedName>
        <fullName evidence="1">Uncharacterized protein</fullName>
    </submittedName>
</protein>
<gene>
    <name evidence="1" type="ORF">MNBD_GAMMA10-1208</name>
</gene>
<accession>A0A3B0YE99</accession>
<dbReference type="AlphaFoldDB" id="A0A3B0YE99"/>
<organism evidence="1">
    <name type="scientific">hydrothermal vent metagenome</name>
    <dbReference type="NCBI Taxonomy" id="652676"/>
    <lineage>
        <taxon>unclassified sequences</taxon>
        <taxon>metagenomes</taxon>
        <taxon>ecological metagenomes</taxon>
    </lineage>
</organism>
<proteinExistence type="predicted"/>
<dbReference type="EMBL" id="UOFJ01000722">
    <property type="protein sequence ID" value="VAW73642.1"/>
    <property type="molecule type" value="Genomic_DNA"/>
</dbReference>
<reference evidence="1" key="1">
    <citation type="submission" date="2018-06" db="EMBL/GenBank/DDBJ databases">
        <authorList>
            <person name="Zhirakovskaya E."/>
        </authorList>
    </citation>
    <scope>NUCLEOTIDE SEQUENCE</scope>
</reference>
<name>A0A3B0YE99_9ZZZZ</name>
<evidence type="ECO:0000313" key="1">
    <source>
        <dbReference type="EMBL" id="VAW73642.1"/>
    </source>
</evidence>
<sequence length="82" mass="9552">MIQLIFLGLRTPREVRNSDEAAILSRFFWEMLDASAYDQENANIIAGEVNLQYWIERLMNIMGGYLKQDGYEAEWDKACDEA</sequence>